<protein>
    <recommendedName>
        <fullName evidence="1">DZIP3-like HEPN domain-containing protein</fullName>
    </recommendedName>
</protein>
<organism evidence="2 3">
    <name type="scientific">Mytilus galloprovincialis</name>
    <name type="common">Mediterranean mussel</name>
    <dbReference type="NCBI Taxonomy" id="29158"/>
    <lineage>
        <taxon>Eukaryota</taxon>
        <taxon>Metazoa</taxon>
        <taxon>Spiralia</taxon>
        <taxon>Lophotrochozoa</taxon>
        <taxon>Mollusca</taxon>
        <taxon>Bivalvia</taxon>
        <taxon>Autobranchia</taxon>
        <taxon>Pteriomorphia</taxon>
        <taxon>Mytilida</taxon>
        <taxon>Mytiloidea</taxon>
        <taxon>Mytilidae</taxon>
        <taxon>Mytilinae</taxon>
        <taxon>Mytilus</taxon>
    </lineage>
</organism>
<accession>A0A8B6G6Q5</accession>
<evidence type="ECO:0000259" key="1">
    <source>
        <dbReference type="Pfam" id="PF18738"/>
    </source>
</evidence>
<dbReference type="AlphaFoldDB" id="A0A8B6G6Q5"/>
<keyword evidence="3" id="KW-1185">Reference proteome</keyword>
<dbReference type="OrthoDB" id="5958466at2759"/>
<dbReference type="Pfam" id="PF18738">
    <property type="entry name" value="HEPN_DZIP3"/>
    <property type="match status" value="1"/>
</dbReference>
<feature type="domain" description="DZIP3-like HEPN" evidence="1">
    <location>
        <begin position="96"/>
        <end position="198"/>
    </location>
</feature>
<proteinExistence type="predicted"/>
<name>A0A8B6G6Q5_MYTGA</name>
<sequence length="258" mass="30028">MDIYPIGYLSQRYQHCVRAHRIWSKDTLALSEEEQDYNPQKERTNQNKTIATKVHFRVKTDLRSLSKVSKSSTTEGLRGLTKDEKNFTKMGMIVLNILAGVLYDLLRPDKPHLPIRSECDITYLYRNLRALNKNIPSNRWGGEWQDIQNTDISIGDDIERIRLTRNELQHSKTFNLLDTRFNELINVIVDLLKRFDKHNKPSRLYTDQLNDILAKTVSMEDVKLVESEADARLEIALEVDIEQPTYVPPRRRGKSSSS</sequence>
<dbReference type="InterPro" id="IPR041249">
    <property type="entry name" value="HEPN_DZIP3"/>
</dbReference>
<gene>
    <name evidence="2" type="ORF">MGAL_10B090863</name>
</gene>
<evidence type="ECO:0000313" key="3">
    <source>
        <dbReference type="Proteomes" id="UP000596742"/>
    </source>
</evidence>
<comment type="caution">
    <text evidence="2">The sequence shown here is derived from an EMBL/GenBank/DDBJ whole genome shotgun (WGS) entry which is preliminary data.</text>
</comment>
<evidence type="ECO:0000313" key="2">
    <source>
        <dbReference type="EMBL" id="VDI59476.1"/>
    </source>
</evidence>
<dbReference type="Proteomes" id="UP000596742">
    <property type="component" value="Unassembled WGS sequence"/>
</dbReference>
<dbReference type="EMBL" id="UYJE01007945">
    <property type="protein sequence ID" value="VDI59476.1"/>
    <property type="molecule type" value="Genomic_DNA"/>
</dbReference>
<reference evidence="2" key="1">
    <citation type="submission" date="2018-11" db="EMBL/GenBank/DDBJ databases">
        <authorList>
            <person name="Alioto T."/>
            <person name="Alioto T."/>
        </authorList>
    </citation>
    <scope>NUCLEOTIDE SEQUENCE</scope>
</reference>